<evidence type="ECO:0008006" key="3">
    <source>
        <dbReference type="Google" id="ProtNLM"/>
    </source>
</evidence>
<gene>
    <name evidence="1" type="ORF">EW145_g8404</name>
</gene>
<evidence type="ECO:0000313" key="1">
    <source>
        <dbReference type="EMBL" id="THG93335.1"/>
    </source>
</evidence>
<accession>A0A4S4K6D4</accession>
<dbReference type="InterPro" id="IPR011008">
    <property type="entry name" value="Dimeric_a/b-barrel"/>
</dbReference>
<dbReference type="Proteomes" id="UP000308199">
    <property type="component" value="Unassembled WGS sequence"/>
</dbReference>
<comment type="caution">
    <text evidence="1">The sequence shown here is derived from an EMBL/GenBank/DDBJ whole genome shotgun (WGS) entry which is preliminary data.</text>
</comment>
<sequence length="154" mass="16628">LFFMNLNSGLHLHSGFGLDTGKIAGALFANAPTLVSGAPQINKVEVLASKVQKGNVKVGLRVLAEAKRDKVDEVKQFLISALPLVDEETLTLQWYAIKLEGSNVFGILDFSEVEEGRQAHLNGKVAAALFAKANDLFVKMPEVVKVDVIASRVL</sequence>
<dbReference type="EMBL" id="SGPK01001328">
    <property type="protein sequence ID" value="THG93335.1"/>
    <property type="molecule type" value="Genomic_DNA"/>
</dbReference>
<dbReference type="Gene3D" id="3.30.70.100">
    <property type="match status" value="1"/>
</dbReference>
<name>A0A4S4K6D4_9AGAM</name>
<evidence type="ECO:0000313" key="2">
    <source>
        <dbReference type="Proteomes" id="UP000308199"/>
    </source>
</evidence>
<reference evidence="1 2" key="1">
    <citation type="submission" date="2019-02" db="EMBL/GenBank/DDBJ databases">
        <title>Genome sequencing of the rare red list fungi Phellinidium pouzarii.</title>
        <authorList>
            <person name="Buettner E."/>
            <person name="Kellner H."/>
        </authorList>
    </citation>
    <scope>NUCLEOTIDE SEQUENCE [LARGE SCALE GENOMIC DNA]</scope>
    <source>
        <strain evidence="1 2">DSM 108285</strain>
    </source>
</reference>
<organism evidence="1 2">
    <name type="scientific">Phellinidium pouzarii</name>
    <dbReference type="NCBI Taxonomy" id="167371"/>
    <lineage>
        <taxon>Eukaryota</taxon>
        <taxon>Fungi</taxon>
        <taxon>Dikarya</taxon>
        <taxon>Basidiomycota</taxon>
        <taxon>Agaricomycotina</taxon>
        <taxon>Agaricomycetes</taxon>
        <taxon>Hymenochaetales</taxon>
        <taxon>Hymenochaetaceae</taxon>
        <taxon>Phellinidium</taxon>
    </lineage>
</organism>
<keyword evidence="2" id="KW-1185">Reference proteome</keyword>
<dbReference type="SUPFAM" id="SSF54909">
    <property type="entry name" value="Dimeric alpha+beta barrel"/>
    <property type="match status" value="1"/>
</dbReference>
<dbReference type="AlphaFoldDB" id="A0A4S4K6D4"/>
<protein>
    <recommendedName>
        <fullName evidence="3">ABM domain-containing protein</fullName>
    </recommendedName>
</protein>
<dbReference type="OrthoDB" id="3227035at2759"/>
<proteinExistence type="predicted"/>
<feature type="non-terminal residue" evidence="1">
    <location>
        <position position="1"/>
    </location>
</feature>